<dbReference type="Pfam" id="PF04321">
    <property type="entry name" value="RmlD_sub_bind"/>
    <property type="match status" value="1"/>
</dbReference>
<evidence type="ECO:0000313" key="10">
    <source>
        <dbReference type="Proteomes" id="UP000324209"/>
    </source>
</evidence>
<evidence type="ECO:0000256" key="2">
    <source>
        <dbReference type="ARBA" id="ARBA00010944"/>
    </source>
</evidence>
<keyword evidence="10" id="KW-1185">Reference proteome</keyword>
<evidence type="ECO:0000256" key="1">
    <source>
        <dbReference type="ARBA" id="ARBA00004781"/>
    </source>
</evidence>
<gene>
    <name evidence="9" type="primary">rfbD</name>
    <name evidence="9" type="ORF">EXM22_02920</name>
</gene>
<evidence type="ECO:0000256" key="5">
    <source>
        <dbReference type="ARBA" id="ARBA00048200"/>
    </source>
</evidence>
<comment type="similarity">
    <text evidence="2 6">Belongs to the dTDP-4-dehydrorhamnose reductase family.</text>
</comment>
<dbReference type="CDD" id="cd05254">
    <property type="entry name" value="dTDP_HR_like_SDR_e"/>
    <property type="match status" value="1"/>
</dbReference>
<name>A0A5C1QKE0_9SPIO</name>
<evidence type="ECO:0000313" key="9">
    <source>
        <dbReference type="EMBL" id="QEN06986.1"/>
    </source>
</evidence>
<dbReference type="GO" id="GO:0005829">
    <property type="term" value="C:cytosol"/>
    <property type="evidence" value="ECO:0007669"/>
    <property type="project" value="TreeGrafter"/>
</dbReference>
<dbReference type="RefSeq" id="WP_149485068.1">
    <property type="nucleotide sequence ID" value="NZ_CP036150.1"/>
</dbReference>
<keyword evidence="6" id="KW-0521">NADP</keyword>
<dbReference type="InterPro" id="IPR029903">
    <property type="entry name" value="RmlD-like-bd"/>
</dbReference>
<dbReference type="Proteomes" id="UP000324209">
    <property type="component" value="Chromosome"/>
</dbReference>
<reference evidence="9 10" key="1">
    <citation type="submission" date="2019-02" db="EMBL/GenBank/DDBJ databases">
        <title>Complete Genome Sequence and Methylome Analysis of free living Spirochaetas.</title>
        <authorList>
            <person name="Fomenkov A."/>
            <person name="Dubinina G."/>
            <person name="Leshcheva N."/>
            <person name="Mikheeva N."/>
            <person name="Grabovich M."/>
            <person name="Vincze T."/>
            <person name="Roberts R.J."/>
        </authorList>
    </citation>
    <scope>NUCLEOTIDE SEQUENCE [LARGE SCALE GENOMIC DNA]</scope>
    <source>
        <strain evidence="9 10">K2</strain>
    </source>
</reference>
<dbReference type="GO" id="GO:0019305">
    <property type="term" value="P:dTDP-rhamnose biosynthetic process"/>
    <property type="evidence" value="ECO:0007669"/>
    <property type="project" value="UniProtKB-UniPathway"/>
</dbReference>
<dbReference type="NCBIfam" id="TIGR01214">
    <property type="entry name" value="rmlD"/>
    <property type="match status" value="1"/>
</dbReference>
<dbReference type="SUPFAM" id="SSF51735">
    <property type="entry name" value="NAD(P)-binding Rossmann-fold domains"/>
    <property type="match status" value="1"/>
</dbReference>
<evidence type="ECO:0000259" key="8">
    <source>
        <dbReference type="Pfam" id="PF04321"/>
    </source>
</evidence>
<feature type="domain" description="RmlD-like substrate binding" evidence="8">
    <location>
        <begin position="2"/>
        <end position="284"/>
    </location>
</feature>
<dbReference type="PANTHER" id="PTHR10491:SF4">
    <property type="entry name" value="METHIONINE ADENOSYLTRANSFERASE 2 SUBUNIT BETA"/>
    <property type="match status" value="1"/>
</dbReference>
<comment type="pathway">
    <text evidence="1 6">Carbohydrate biosynthesis; dTDP-L-rhamnose biosynthesis.</text>
</comment>
<accession>A0A5C1QKE0</accession>
<dbReference type="EC" id="1.1.1.133" evidence="3 6"/>
<dbReference type="OrthoDB" id="9803892at2"/>
<evidence type="ECO:0000256" key="7">
    <source>
        <dbReference type="SAM" id="MobiDB-lite"/>
    </source>
</evidence>
<dbReference type="KEGG" id="ock:EXM22_02920"/>
<feature type="region of interest" description="Disordered" evidence="7">
    <location>
        <begin position="105"/>
        <end position="124"/>
    </location>
</feature>
<evidence type="ECO:0000256" key="4">
    <source>
        <dbReference type="ARBA" id="ARBA00017099"/>
    </source>
</evidence>
<dbReference type="GO" id="GO:0008831">
    <property type="term" value="F:dTDP-4-dehydrorhamnose reductase activity"/>
    <property type="evidence" value="ECO:0007669"/>
    <property type="project" value="UniProtKB-EC"/>
</dbReference>
<dbReference type="InterPro" id="IPR036291">
    <property type="entry name" value="NAD(P)-bd_dom_sf"/>
</dbReference>
<organism evidence="9 10">
    <name type="scientific">Oceanispirochaeta crateris</name>
    <dbReference type="NCBI Taxonomy" id="2518645"/>
    <lineage>
        <taxon>Bacteria</taxon>
        <taxon>Pseudomonadati</taxon>
        <taxon>Spirochaetota</taxon>
        <taxon>Spirochaetia</taxon>
        <taxon>Spirochaetales</taxon>
        <taxon>Spirochaetaceae</taxon>
        <taxon>Oceanispirochaeta</taxon>
    </lineage>
</organism>
<sequence>MIWLIGNKGMLGQELSLDLENLGLKYIGSDRDVSILEPSVLNAFAEKHNPHIIINCSAYTAVDKAEEDRDAAYAINQRGVANIATLAVARDIPLIHISTDYVFEGTSPSPRREDDPTGPTGVYGASKLAGEEEIRKICTKYFIIRTAWLYGRYGANFVYTMIKLMNKLDTLKVIDDQQGSPTWTQDLTGFIGTILSGESEAYGTYHFSGEGECSWHHFAAEIYRLGREKGLICSDCTINPCTSEEFPTPTKRPAYSLMSKEKVKNTFPEYKVPHWKASLYNFLEGITSNDII</sequence>
<dbReference type="EMBL" id="CP036150">
    <property type="protein sequence ID" value="QEN06986.1"/>
    <property type="molecule type" value="Genomic_DNA"/>
</dbReference>
<protein>
    <recommendedName>
        <fullName evidence="4 6">dTDP-4-dehydrorhamnose reductase</fullName>
        <ecNumber evidence="3 6">1.1.1.133</ecNumber>
    </recommendedName>
</protein>
<dbReference type="InterPro" id="IPR005913">
    <property type="entry name" value="dTDP_dehydrorham_reduct"/>
</dbReference>
<keyword evidence="6 9" id="KW-0560">Oxidoreductase</keyword>
<proteinExistence type="inferred from homology"/>
<evidence type="ECO:0000256" key="6">
    <source>
        <dbReference type="RuleBase" id="RU364082"/>
    </source>
</evidence>
<dbReference type="Gene3D" id="3.90.25.10">
    <property type="entry name" value="UDP-galactose 4-epimerase, domain 1"/>
    <property type="match status" value="1"/>
</dbReference>
<dbReference type="PANTHER" id="PTHR10491">
    <property type="entry name" value="DTDP-4-DEHYDRORHAMNOSE REDUCTASE"/>
    <property type="match status" value="1"/>
</dbReference>
<comment type="function">
    <text evidence="6">Catalyzes the reduction of dTDP-6-deoxy-L-lyxo-4-hexulose to yield dTDP-L-rhamnose.</text>
</comment>
<dbReference type="AlphaFoldDB" id="A0A5C1QKE0"/>
<dbReference type="Gene3D" id="3.40.50.720">
    <property type="entry name" value="NAD(P)-binding Rossmann-like Domain"/>
    <property type="match status" value="1"/>
</dbReference>
<evidence type="ECO:0000256" key="3">
    <source>
        <dbReference type="ARBA" id="ARBA00012929"/>
    </source>
</evidence>
<dbReference type="UniPathway" id="UPA00124"/>
<comment type="catalytic activity">
    <reaction evidence="5">
        <text>dTDP-beta-L-rhamnose + NADP(+) = dTDP-4-dehydro-beta-L-rhamnose + NADPH + H(+)</text>
        <dbReference type="Rhea" id="RHEA:21796"/>
        <dbReference type="ChEBI" id="CHEBI:15378"/>
        <dbReference type="ChEBI" id="CHEBI:57510"/>
        <dbReference type="ChEBI" id="CHEBI:57783"/>
        <dbReference type="ChEBI" id="CHEBI:58349"/>
        <dbReference type="ChEBI" id="CHEBI:62830"/>
        <dbReference type="EC" id="1.1.1.133"/>
    </reaction>
</comment>